<dbReference type="EMBL" id="OU594943">
    <property type="protein sequence ID" value="CAG9284084.1"/>
    <property type="molecule type" value="Genomic_DNA"/>
</dbReference>
<name>A0A8J9TDG6_PHATR</name>
<evidence type="ECO:0000259" key="1">
    <source>
        <dbReference type="Pfam" id="PF03399"/>
    </source>
</evidence>
<organism evidence="2">
    <name type="scientific">Phaeodactylum tricornutum</name>
    <name type="common">Diatom</name>
    <dbReference type="NCBI Taxonomy" id="2850"/>
    <lineage>
        <taxon>Eukaryota</taxon>
        <taxon>Sar</taxon>
        <taxon>Stramenopiles</taxon>
        <taxon>Ochrophyta</taxon>
        <taxon>Bacillariophyta</taxon>
        <taxon>Bacillariophyceae</taxon>
        <taxon>Bacillariophycidae</taxon>
        <taxon>Naviculales</taxon>
        <taxon>Phaeodactylaceae</taxon>
        <taxon>Phaeodactylum</taxon>
    </lineage>
</organism>
<gene>
    <name evidence="2" type="ORF">PTTT1_LOCUS24825</name>
</gene>
<dbReference type="InterPro" id="IPR005062">
    <property type="entry name" value="SAC3/GANP/THP3_conserved"/>
</dbReference>
<evidence type="ECO:0000313" key="2">
    <source>
        <dbReference type="EMBL" id="CAG9284084.1"/>
    </source>
</evidence>
<reference evidence="2" key="1">
    <citation type="submission" date="2022-02" db="EMBL/GenBank/DDBJ databases">
        <authorList>
            <person name="Giguere J D."/>
        </authorList>
    </citation>
    <scope>NUCLEOTIDE SEQUENCE</scope>
    <source>
        <strain evidence="2">CCAP 1055/1</strain>
    </source>
</reference>
<dbReference type="PANTHER" id="PTHR12436">
    <property type="entry name" value="80 KDA MCM3-ASSOCIATED PROTEIN"/>
    <property type="match status" value="1"/>
</dbReference>
<proteinExistence type="predicted"/>
<accession>A0A8J9TDG6</accession>
<feature type="domain" description="SAC3/GANP/THP3 conserved" evidence="1">
    <location>
        <begin position="50"/>
        <end position="293"/>
    </location>
</feature>
<protein>
    <recommendedName>
        <fullName evidence="1">SAC3/GANP/THP3 conserved domain-containing protein</fullName>
    </recommendedName>
</protein>
<dbReference type="InterPro" id="IPR045107">
    <property type="entry name" value="SAC3/GANP/THP3"/>
</dbReference>
<dbReference type="AlphaFoldDB" id="A0A8J9TDG6"/>
<dbReference type="PANTHER" id="PTHR12436:SF4">
    <property type="entry name" value="LEUKOCYTE RECEPTOR CLUSTER MEMBER 8"/>
    <property type="match status" value="1"/>
</dbReference>
<dbReference type="Gene3D" id="1.25.40.990">
    <property type="match status" value="1"/>
</dbReference>
<dbReference type="Proteomes" id="UP000836788">
    <property type="component" value="Chromosome 2"/>
</dbReference>
<dbReference type="GO" id="GO:0005634">
    <property type="term" value="C:nucleus"/>
    <property type="evidence" value="ECO:0007669"/>
    <property type="project" value="TreeGrafter"/>
</dbReference>
<dbReference type="Pfam" id="PF03399">
    <property type="entry name" value="SAC3_GANP"/>
    <property type="match status" value="1"/>
</dbReference>
<sequence>MGQSQAPINPLCVYSASQRKPKKNRSKASSRLVGENRNLEKCYLRLTTFPRKQDVRPLDVLRQALAHIKAKYIQEEDFGWANEQLKSLRQDMTVQRIRNCFVLSVYETHARILLEHGDLNEFNQCQTMLRSLTDGDRAGRDSELNDILFETDDEGDFHFISLAQSRKTADEFRAYALLYALVQRCWSTLKVDLVRAKASMRDLEAEELESASRHALRVVTAVNTHDYRFFFRLYEVAPNMSACLMDFLVKRVRDHAYQRIVAAHRPCVSVEQFREWMVFSDLEETRQYLNERGAIYVYEQGEAPIWVDCKQSMVGNEWIKA</sequence>